<dbReference type="Proteomes" id="UP000051908">
    <property type="component" value="Unassembled WGS sequence"/>
</dbReference>
<keyword evidence="1" id="KW-0812">Transmembrane</keyword>
<feature type="transmembrane region" description="Helical" evidence="1">
    <location>
        <begin position="329"/>
        <end position="352"/>
    </location>
</feature>
<feature type="transmembrane region" description="Helical" evidence="1">
    <location>
        <begin position="210"/>
        <end position="232"/>
    </location>
</feature>
<organism evidence="2 3">
    <name type="scientific">Companilactobacillus paralimentarius DSM 13238 = JCM 10415</name>
    <dbReference type="NCBI Taxonomy" id="1122151"/>
    <lineage>
        <taxon>Bacteria</taxon>
        <taxon>Bacillati</taxon>
        <taxon>Bacillota</taxon>
        <taxon>Bacilli</taxon>
        <taxon>Lactobacillales</taxon>
        <taxon>Lactobacillaceae</taxon>
        <taxon>Companilactobacillus</taxon>
    </lineage>
</organism>
<dbReference type="PATRIC" id="fig|1122151.5.peg.2345"/>
<feature type="transmembrane region" description="Helical" evidence="1">
    <location>
        <begin position="129"/>
        <end position="149"/>
    </location>
</feature>
<evidence type="ECO:0000256" key="1">
    <source>
        <dbReference type="SAM" id="Phobius"/>
    </source>
</evidence>
<sequence length="498" mass="58765">MNRSFKFHLNNKVIFSILYLYFLITSFLIIPAGDDFFWWGKPGHYLLTHHFYGLDSSFGGSSNGRYLGNLLEILIMHSSIFAAIFYAGIITIFIWCLWYLTGRTRVSLTMALAFFITLQSGYIQSIFMWFAGFVNYLPPITLPLLYCIMFKKYIKTNYSSPTAFFFLMSFIGGLFVEHMTLYQIFVGLLSIYFLKIWNKRKNNNLSKNIVYAYTLGAVSSAIFMFVNPAYYFSRNEYRKVSFSLDKYFESYVNTTHFWIITFNYFIITLICLSLIIIALKEVKSKRIQYFIIISAVFFIIYYLSVNLYLKLNCKINYINYQFFQVNHKLALIDGLFGILFYLFLIASTLLVLKNYDTYFYLFSTVALFIPFLFILSPIFIREYFSSFVFLYILGIIYVNKAIAIIDMTTLTHKIFKIIMSGIVLSYALVMFMMIANYQSNMNRVKDPDFLYTAKTLEHKVPYPAFVSQNDELMMQSPVYWDNRLNYKLNDYFYNGNYK</sequence>
<feature type="transmembrane region" description="Helical" evidence="1">
    <location>
        <begin position="417"/>
        <end position="437"/>
    </location>
</feature>
<feature type="transmembrane region" description="Helical" evidence="1">
    <location>
        <begin position="359"/>
        <end position="380"/>
    </location>
</feature>
<feature type="transmembrane region" description="Helical" evidence="1">
    <location>
        <begin position="12"/>
        <end position="32"/>
    </location>
</feature>
<feature type="transmembrane region" description="Helical" evidence="1">
    <location>
        <begin position="289"/>
        <end position="309"/>
    </location>
</feature>
<dbReference type="RefSeq" id="WP_056955840.1">
    <property type="nucleotide sequence ID" value="NZ_AZES01000060.1"/>
</dbReference>
<dbReference type="AlphaFoldDB" id="A0A0R1PG15"/>
<feature type="transmembrane region" description="Helical" evidence="1">
    <location>
        <begin position="181"/>
        <end position="198"/>
    </location>
</feature>
<feature type="transmembrane region" description="Helical" evidence="1">
    <location>
        <begin position="386"/>
        <end position="405"/>
    </location>
</feature>
<accession>A0A0R1PG15</accession>
<dbReference type="EMBL" id="AZES01000060">
    <property type="protein sequence ID" value="KRL31148.1"/>
    <property type="molecule type" value="Genomic_DNA"/>
</dbReference>
<feature type="transmembrane region" description="Helical" evidence="1">
    <location>
        <begin position="257"/>
        <end position="277"/>
    </location>
</feature>
<dbReference type="OrthoDB" id="1821221at2"/>
<proteinExistence type="predicted"/>
<keyword evidence="1" id="KW-0472">Membrane</keyword>
<protein>
    <submittedName>
        <fullName evidence="2">Teichoic acid polysaccharide export protein</fullName>
    </submittedName>
</protein>
<name>A0A0R1PG15_9LACO</name>
<feature type="transmembrane region" description="Helical" evidence="1">
    <location>
        <begin position="73"/>
        <end position="99"/>
    </location>
</feature>
<evidence type="ECO:0000313" key="2">
    <source>
        <dbReference type="EMBL" id="KRL31148.1"/>
    </source>
</evidence>
<comment type="caution">
    <text evidence="2">The sequence shown here is derived from an EMBL/GenBank/DDBJ whole genome shotgun (WGS) entry which is preliminary data.</text>
</comment>
<reference evidence="2 3" key="1">
    <citation type="journal article" date="2015" name="Genome Announc.">
        <title>Expanding the biotechnology potential of lactobacilli through comparative genomics of 213 strains and associated genera.</title>
        <authorList>
            <person name="Sun Z."/>
            <person name="Harris H.M."/>
            <person name="McCann A."/>
            <person name="Guo C."/>
            <person name="Argimon S."/>
            <person name="Zhang W."/>
            <person name="Yang X."/>
            <person name="Jeffery I.B."/>
            <person name="Cooney J.C."/>
            <person name="Kagawa T.F."/>
            <person name="Liu W."/>
            <person name="Song Y."/>
            <person name="Salvetti E."/>
            <person name="Wrobel A."/>
            <person name="Rasinkangas P."/>
            <person name="Parkhill J."/>
            <person name="Rea M.C."/>
            <person name="O'Sullivan O."/>
            <person name="Ritari J."/>
            <person name="Douillard F.P."/>
            <person name="Paul Ross R."/>
            <person name="Yang R."/>
            <person name="Briner A.E."/>
            <person name="Felis G.E."/>
            <person name="de Vos W.M."/>
            <person name="Barrangou R."/>
            <person name="Klaenhammer T.R."/>
            <person name="Caufield P.W."/>
            <person name="Cui Y."/>
            <person name="Zhang H."/>
            <person name="O'Toole P.W."/>
        </authorList>
    </citation>
    <scope>NUCLEOTIDE SEQUENCE [LARGE SCALE GENOMIC DNA]</scope>
    <source>
        <strain evidence="2 3">DSM 13238</strain>
    </source>
</reference>
<keyword evidence="1" id="KW-1133">Transmembrane helix</keyword>
<gene>
    <name evidence="2" type="ORF">FD33_GL002267</name>
</gene>
<evidence type="ECO:0000313" key="3">
    <source>
        <dbReference type="Proteomes" id="UP000051908"/>
    </source>
</evidence>
<feature type="transmembrane region" description="Helical" evidence="1">
    <location>
        <begin position="106"/>
        <end position="123"/>
    </location>
</feature>
<keyword evidence="3" id="KW-1185">Reference proteome</keyword>
<dbReference type="GeneID" id="96667923"/>